<dbReference type="InterPro" id="IPR011051">
    <property type="entry name" value="RmlC_Cupin_sf"/>
</dbReference>
<evidence type="ECO:0000313" key="1">
    <source>
        <dbReference type="EMBL" id="GGK71004.1"/>
    </source>
</evidence>
<proteinExistence type="predicted"/>
<comment type="caution">
    <text evidence="1">The sequence shown here is derived from an EMBL/GenBank/DDBJ whole genome shotgun (WGS) entry which is preliminary data.</text>
</comment>
<dbReference type="Pfam" id="PF13759">
    <property type="entry name" value="2OG-FeII_Oxy_5"/>
    <property type="match status" value="1"/>
</dbReference>
<dbReference type="Proteomes" id="UP000645217">
    <property type="component" value="Unassembled WGS sequence"/>
</dbReference>
<evidence type="ECO:0000313" key="2">
    <source>
        <dbReference type="Proteomes" id="UP000645217"/>
    </source>
</evidence>
<accession>A0A917QVA0</accession>
<dbReference type="NCBIfam" id="TIGR02466">
    <property type="entry name" value="TIGR02466 family protein"/>
    <property type="match status" value="1"/>
</dbReference>
<sequence length="216" mass="23186">MSITALPSSDTAVKPMSLWRSPLYIADLPGAAEQNEVLRDLIVSRTTTDPEASNFGVISATKANQDILAWSHPAIDWFKSQIMAAVSALTRAVLGDAASEVTQEVIAEAWTVVYAEGGSLRPHTHHDSAWSGVYYVESGDAGGTGDAGYLQLLDPRPAAIARDASEGTYRVEPTPGRMVAFPGWLPHSVQATLTGGGRRICIAWNVAYDKDWTGMR</sequence>
<reference evidence="1" key="1">
    <citation type="journal article" date="2014" name="Int. J. Syst. Evol. Microbiol.">
        <title>Complete genome sequence of Corynebacterium casei LMG S-19264T (=DSM 44701T), isolated from a smear-ripened cheese.</title>
        <authorList>
            <consortium name="US DOE Joint Genome Institute (JGI-PGF)"/>
            <person name="Walter F."/>
            <person name="Albersmeier A."/>
            <person name="Kalinowski J."/>
            <person name="Ruckert C."/>
        </authorList>
    </citation>
    <scope>NUCLEOTIDE SEQUENCE</scope>
    <source>
        <strain evidence="1">JCM 13064</strain>
    </source>
</reference>
<dbReference type="Gene3D" id="2.60.120.620">
    <property type="entry name" value="q2cbj1_9rhob like domain"/>
    <property type="match status" value="1"/>
</dbReference>
<keyword evidence="2" id="KW-1185">Reference proteome</keyword>
<name>A0A917QVA0_9ACTN</name>
<dbReference type="EMBL" id="BMNT01000005">
    <property type="protein sequence ID" value="GGK71004.1"/>
    <property type="molecule type" value="Genomic_DNA"/>
</dbReference>
<dbReference type="AlphaFoldDB" id="A0A917QVA0"/>
<protein>
    <recommendedName>
        <fullName evidence="3">2OG-Fe(II) oxygenase</fullName>
    </recommendedName>
</protein>
<dbReference type="SUPFAM" id="SSF51182">
    <property type="entry name" value="RmlC-like cupins"/>
    <property type="match status" value="1"/>
</dbReference>
<organism evidence="1 2">
    <name type="scientific">Sphaerisporangium melleum</name>
    <dbReference type="NCBI Taxonomy" id="321316"/>
    <lineage>
        <taxon>Bacteria</taxon>
        <taxon>Bacillati</taxon>
        <taxon>Actinomycetota</taxon>
        <taxon>Actinomycetes</taxon>
        <taxon>Streptosporangiales</taxon>
        <taxon>Streptosporangiaceae</taxon>
        <taxon>Sphaerisporangium</taxon>
    </lineage>
</organism>
<dbReference type="InterPro" id="IPR012668">
    <property type="entry name" value="CHP02466"/>
</dbReference>
<dbReference type="RefSeq" id="WP_189161945.1">
    <property type="nucleotide sequence ID" value="NZ_BMNT01000005.1"/>
</dbReference>
<evidence type="ECO:0008006" key="3">
    <source>
        <dbReference type="Google" id="ProtNLM"/>
    </source>
</evidence>
<reference evidence="1" key="2">
    <citation type="submission" date="2020-09" db="EMBL/GenBank/DDBJ databases">
        <authorList>
            <person name="Sun Q."/>
            <person name="Ohkuma M."/>
        </authorList>
    </citation>
    <scope>NUCLEOTIDE SEQUENCE</scope>
    <source>
        <strain evidence="1">JCM 13064</strain>
    </source>
</reference>
<gene>
    <name evidence="1" type="ORF">GCM10007964_12210</name>
</gene>